<dbReference type="PANTHER" id="PTHR45527">
    <property type="entry name" value="NONRIBOSOMAL PEPTIDE SYNTHETASE"/>
    <property type="match status" value="1"/>
</dbReference>
<dbReference type="GO" id="GO:0044550">
    <property type="term" value="P:secondary metabolite biosynthetic process"/>
    <property type="evidence" value="ECO:0007669"/>
    <property type="project" value="TreeGrafter"/>
</dbReference>
<keyword evidence="4" id="KW-1185">Reference proteome</keyword>
<dbReference type="RefSeq" id="WP_148903023.1">
    <property type="nucleotide sequence ID" value="NZ_VSZQ01000082.1"/>
</dbReference>
<dbReference type="PANTHER" id="PTHR45527:SF1">
    <property type="entry name" value="FATTY ACID SYNTHASE"/>
    <property type="match status" value="1"/>
</dbReference>
<dbReference type="GO" id="GO:0043041">
    <property type="term" value="P:amino acid activation for nonribosomal peptide biosynthetic process"/>
    <property type="evidence" value="ECO:0007669"/>
    <property type="project" value="TreeGrafter"/>
</dbReference>
<gene>
    <name evidence="3" type="ORF">FY004_16975</name>
</gene>
<dbReference type="Gene3D" id="3.40.50.12780">
    <property type="entry name" value="N-terminal domain of ligase-like"/>
    <property type="match status" value="1"/>
</dbReference>
<dbReference type="InterPro" id="IPR042099">
    <property type="entry name" value="ANL_N_sf"/>
</dbReference>
<evidence type="ECO:0000313" key="3">
    <source>
        <dbReference type="EMBL" id="TYR63423.1"/>
    </source>
</evidence>
<dbReference type="InterPro" id="IPR045851">
    <property type="entry name" value="AMP-bd_C_sf"/>
</dbReference>
<feature type="domain" description="AMP-dependent synthetase/ligase" evidence="2">
    <location>
        <begin position="18"/>
        <end position="374"/>
    </location>
</feature>
<accession>A0A5D4JIC4</accession>
<dbReference type="GO" id="GO:0005737">
    <property type="term" value="C:cytoplasm"/>
    <property type="evidence" value="ECO:0007669"/>
    <property type="project" value="TreeGrafter"/>
</dbReference>
<feature type="compositionally biased region" description="Low complexity" evidence="1">
    <location>
        <begin position="519"/>
        <end position="547"/>
    </location>
</feature>
<proteinExistence type="predicted"/>
<evidence type="ECO:0000259" key="2">
    <source>
        <dbReference type="Pfam" id="PF00501"/>
    </source>
</evidence>
<dbReference type="Gene3D" id="3.30.300.30">
    <property type="match status" value="1"/>
</dbReference>
<comment type="caution">
    <text evidence="3">The sequence shown here is derived from an EMBL/GenBank/DDBJ whole genome shotgun (WGS) entry which is preliminary data.</text>
</comment>
<feature type="region of interest" description="Disordered" evidence="1">
    <location>
        <begin position="514"/>
        <end position="557"/>
    </location>
</feature>
<dbReference type="GO" id="GO:0031177">
    <property type="term" value="F:phosphopantetheine binding"/>
    <property type="evidence" value="ECO:0007669"/>
    <property type="project" value="TreeGrafter"/>
</dbReference>
<dbReference type="PROSITE" id="PS00455">
    <property type="entry name" value="AMP_BINDING"/>
    <property type="match status" value="1"/>
</dbReference>
<dbReference type="InterPro" id="IPR020845">
    <property type="entry name" value="AMP-binding_CS"/>
</dbReference>
<dbReference type="SUPFAM" id="SSF56801">
    <property type="entry name" value="Acetyl-CoA synthetase-like"/>
    <property type="match status" value="1"/>
</dbReference>
<dbReference type="InterPro" id="IPR000873">
    <property type="entry name" value="AMP-dep_synth/lig_dom"/>
</dbReference>
<dbReference type="EMBL" id="VSZQ01000082">
    <property type="protein sequence ID" value="TYR63423.1"/>
    <property type="molecule type" value="Genomic_DNA"/>
</dbReference>
<organism evidence="3 4">
    <name type="scientific">Streptomyces parvus</name>
    <dbReference type="NCBI Taxonomy" id="66428"/>
    <lineage>
        <taxon>Bacteria</taxon>
        <taxon>Bacillati</taxon>
        <taxon>Actinomycetota</taxon>
        <taxon>Actinomycetes</taxon>
        <taxon>Kitasatosporales</taxon>
        <taxon>Streptomycetaceae</taxon>
        <taxon>Streptomyces</taxon>
    </lineage>
</organism>
<evidence type="ECO:0000256" key="1">
    <source>
        <dbReference type="SAM" id="MobiDB-lite"/>
    </source>
</evidence>
<dbReference type="Proteomes" id="UP000323242">
    <property type="component" value="Unassembled WGS sequence"/>
</dbReference>
<dbReference type="Pfam" id="PF00501">
    <property type="entry name" value="AMP-binding"/>
    <property type="match status" value="1"/>
</dbReference>
<reference evidence="3 4" key="1">
    <citation type="submission" date="2019-08" db="EMBL/GenBank/DDBJ databases">
        <title>Draft genome for granaticin producer strain Streptomyces parvus C05.</title>
        <authorList>
            <person name="Gonzalez-Pimentel J.L."/>
        </authorList>
    </citation>
    <scope>NUCLEOTIDE SEQUENCE [LARGE SCALE GENOMIC DNA]</scope>
    <source>
        <strain evidence="3 4">C05</strain>
    </source>
</reference>
<dbReference type="AlphaFoldDB" id="A0A5D4JIC4"/>
<protein>
    <submittedName>
        <fullName evidence="3">AMP-binding protein</fullName>
    </submittedName>
</protein>
<name>A0A5D4JIC4_9ACTN</name>
<sequence>MAESAEYALHSRFLRGLAASPDGIAARAGKESRSYAEMHDLALRWGGSLARTGSPAVGVLAARGLTAYTGILAALYAGAAVVPLRPDFPASRTRQIIEASGLRTVVADDAGLAVLPEVLDGIGEMSVLAPDAADGATVPGVRLLPARAAALGEPAPVKPDDPAYYLFTSGSTGRPKGVALTHGGTEHYFRLADERYDFGPGDVFSQAFELNFDCGAFDLFCAWGAGATVVTIPPGAYLDLPSFVAQQGLTVWFSTPSAIDLVRRVGGLGANVLAGLRWSLFAGEALKCRDAEEWQRSAPASVLENLYGPTELTITIAAHRWSSEHSPAAAVNGLSPIGPVHRGHRHLLLDDDGEPCEDEGELCVSGPQLAAGYLDPGDDQGRFFERDGRRWYRTGDRVRRLDGDELVYLGRRDAQVQIQGWRVELAEVEQALRLCDVADAVAVAVTGATGTELAAFYTGDPVPTAGLVGRLRAHLPAGVLPKHYHHLPEFPLNANKKVDRLRLAAYAQDLIDGADDGTDVSTTSGSTTSGSTSSGSASTNSSSGTADEPATGAGEPR</sequence>
<evidence type="ECO:0000313" key="4">
    <source>
        <dbReference type="Proteomes" id="UP000323242"/>
    </source>
</evidence>